<dbReference type="UniPathway" id="UPA01057">
    <property type="reaction ID" value="UER00166"/>
</dbReference>
<evidence type="ECO:0000256" key="2">
    <source>
        <dbReference type="ARBA" id="ARBA00022598"/>
    </source>
</evidence>
<evidence type="ECO:0000313" key="8">
    <source>
        <dbReference type="EMBL" id="KRK49194.1"/>
    </source>
</evidence>
<dbReference type="RefSeq" id="WP_056941620.1">
    <property type="nucleotide sequence ID" value="NZ_AZCX01000001.1"/>
</dbReference>
<sequence>MQNWVEKQALIAPDHLAVTDGSQRLTFSQLLTDTQQINGQLTQAGFAPQKAVALLANNSFEAYRIAMALLASGRPIVWLNKRLQSTELLRQIQNSQSGGVIVEDALWRDDLANQAVSFSDLLNLPAQSLALQSEFDPNGTASIMFTSGTTGRPKGVVQTFNNHFSSAVSSMLNLGMTPTDEWLCAVPIFHISGFSILMRGLIYGMTVRLVPRFEAKMVHTILVNEPITTLSVVPFMLKKLLAQQVTTGEPYNSKFRVMLLGGGPIDLATLNQSQKAGIAVVQSYGMTETASQVVALSNQDAPAHIGSVGKPLFLTQIRLTDDQGEILLKTPALSPATIGQRTTTTARVMTPDGWYQTGDIGHFDAAGFLYVDGRVDDMIISGGENIFPDEVEAAYQAFAGLQEISVVGEKSPDWGMVPVAFIVADSSVTAEALTMYGRRKLAHYKVPKRFIKVTELPKNASGKVQRAKLRAQLAINP</sequence>
<feature type="domain" description="AMP-dependent synthetase/ligase" evidence="6">
    <location>
        <begin position="6"/>
        <end position="330"/>
    </location>
</feature>
<evidence type="ECO:0000259" key="6">
    <source>
        <dbReference type="Pfam" id="PF00501"/>
    </source>
</evidence>
<comment type="pathway">
    <text evidence="5">Quinol/quinone metabolism; 1,4-dihydroxy-2-naphthoate biosynthesis; 1,4-dihydroxy-2-naphthoate from chorismate: step 5/7.</text>
</comment>
<dbReference type="Proteomes" id="UP000050911">
    <property type="component" value="Unassembled WGS sequence"/>
</dbReference>
<keyword evidence="2 5" id="KW-0436">Ligase</keyword>
<comment type="function">
    <text evidence="5">Converts 2-succinylbenzoate (OSB) to 2-succinylbenzoyl-CoA (OSB-CoA).</text>
</comment>
<dbReference type="InterPro" id="IPR020845">
    <property type="entry name" value="AMP-binding_CS"/>
</dbReference>
<dbReference type="PROSITE" id="PS00455">
    <property type="entry name" value="AMP_BINDING"/>
    <property type="match status" value="1"/>
</dbReference>
<comment type="caution">
    <text evidence="8">The sequence shown here is derived from an EMBL/GenBank/DDBJ whole genome shotgun (WGS) entry which is preliminary data.</text>
</comment>
<gene>
    <name evidence="5" type="primary">menE</name>
    <name evidence="8" type="ORF">FC96_GL000115</name>
</gene>
<comment type="pathway">
    <text evidence="5">Quinol/quinone metabolism; menaquinone biosynthesis.</text>
</comment>
<dbReference type="GO" id="GO:0009234">
    <property type="term" value="P:menaquinone biosynthetic process"/>
    <property type="evidence" value="ECO:0007669"/>
    <property type="project" value="UniProtKB-UniRule"/>
</dbReference>
<dbReference type="HAMAP" id="MF_00731">
    <property type="entry name" value="MenE"/>
    <property type="match status" value="1"/>
</dbReference>
<dbReference type="Pfam" id="PF00501">
    <property type="entry name" value="AMP-binding"/>
    <property type="match status" value="1"/>
</dbReference>
<evidence type="ECO:0000256" key="1">
    <source>
        <dbReference type="ARBA" id="ARBA00022428"/>
    </source>
</evidence>
<dbReference type="STRING" id="1302272.FC96_GL000115"/>
<evidence type="ECO:0000313" key="9">
    <source>
        <dbReference type="Proteomes" id="UP000050911"/>
    </source>
</evidence>
<accession>A0A0R1I0E0</accession>
<dbReference type="PATRIC" id="fig|1302272.5.peg.112"/>
<proteinExistence type="inferred from homology"/>
<protein>
    <recommendedName>
        <fullName evidence="5">2-succinylbenzoate--CoA ligase</fullName>
        <ecNumber evidence="5">6.2.1.26</ecNumber>
    </recommendedName>
    <alternativeName>
        <fullName evidence="5">o-succinylbenzoyl-CoA synthetase</fullName>
        <shortName evidence="5">OSB-CoA synthetase</shortName>
    </alternativeName>
</protein>
<dbReference type="GO" id="GO:0005524">
    <property type="term" value="F:ATP binding"/>
    <property type="evidence" value="ECO:0007669"/>
    <property type="project" value="UniProtKB-KW"/>
</dbReference>
<dbReference type="InterPro" id="IPR042099">
    <property type="entry name" value="ANL_N_sf"/>
</dbReference>
<dbReference type="GO" id="GO:0006631">
    <property type="term" value="P:fatty acid metabolic process"/>
    <property type="evidence" value="ECO:0007669"/>
    <property type="project" value="TreeGrafter"/>
</dbReference>
<dbReference type="PANTHER" id="PTHR43201:SF5">
    <property type="entry name" value="MEDIUM-CHAIN ACYL-COA LIGASE ACSF2, MITOCHONDRIAL"/>
    <property type="match status" value="1"/>
</dbReference>
<organism evidence="8 9">
    <name type="scientific">Secundilactobacillus kimchicus JCM 15530</name>
    <dbReference type="NCBI Taxonomy" id="1302272"/>
    <lineage>
        <taxon>Bacteria</taxon>
        <taxon>Bacillati</taxon>
        <taxon>Bacillota</taxon>
        <taxon>Bacilli</taxon>
        <taxon>Lactobacillales</taxon>
        <taxon>Lactobacillaceae</taxon>
        <taxon>Secundilactobacillus</taxon>
    </lineage>
</organism>
<comment type="similarity">
    <text evidence="5">Belongs to the ATP-dependent AMP-binding enzyme family. MenE subfamily.</text>
</comment>
<dbReference type="EC" id="6.2.1.26" evidence="5"/>
<dbReference type="InterPro" id="IPR010192">
    <property type="entry name" value="MenE"/>
</dbReference>
<dbReference type="AlphaFoldDB" id="A0A0R1I0E0"/>
<dbReference type="PANTHER" id="PTHR43201">
    <property type="entry name" value="ACYL-COA SYNTHETASE"/>
    <property type="match status" value="1"/>
</dbReference>
<dbReference type="InterPro" id="IPR000873">
    <property type="entry name" value="AMP-dep_synth/lig_dom"/>
</dbReference>
<evidence type="ECO:0000256" key="3">
    <source>
        <dbReference type="ARBA" id="ARBA00022741"/>
    </source>
</evidence>
<dbReference type="NCBIfam" id="TIGR01923">
    <property type="entry name" value="menE"/>
    <property type="match status" value="1"/>
</dbReference>
<keyword evidence="1 5" id="KW-0474">Menaquinone biosynthesis</keyword>
<dbReference type="Gene3D" id="3.30.300.30">
    <property type="match status" value="1"/>
</dbReference>
<dbReference type="Pfam" id="PF13193">
    <property type="entry name" value="AMP-binding_C"/>
    <property type="match status" value="1"/>
</dbReference>
<reference evidence="8 9" key="1">
    <citation type="journal article" date="2015" name="Genome Announc.">
        <title>Expanding the biotechnology potential of lactobacilli through comparative genomics of 213 strains and associated genera.</title>
        <authorList>
            <person name="Sun Z."/>
            <person name="Harris H.M."/>
            <person name="McCann A."/>
            <person name="Guo C."/>
            <person name="Argimon S."/>
            <person name="Zhang W."/>
            <person name="Yang X."/>
            <person name="Jeffery I.B."/>
            <person name="Cooney J.C."/>
            <person name="Kagawa T.F."/>
            <person name="Liu W."/>
            <person name="Song Y."/>
            <person name="Salvetti E."/>
            <person name="Wrobel A."/>
            <person name="Rasinkangas P."/>
            <person name="Parkhill J."/>
            <person name="Rea M.C."/>
            <person name="O'Sullivan O."/>
            <person name="Ritari J."/>
            <person name="Douillard F.P."/>
            <person name="Paul Ross R."/>
            <person name="Yang R."/>
            <person name="Briner A.E."/>
            <person name="Felis G.E."/>
            <person name="de Vos W.M."/>
            <person name="Barrangou R."/>
            <person name="Klaenhammer T.R."/>
            <person name="Caufield P.W."/>
            <person name="Cui Y."/>
            <person name="Zhang H."/>
            <person name="O'Toole P.W."/>
        </authorList>
    </citation>
    <scope>NUCLEOTIDE SEQUENCE [LARGE SCALE GENOMIC DNA]</scope>
    <source>
        <strain evidence="8 9">JCM 15530</strain>
    </source>
</reference>
<dbReference type="OrthoDB" id="9762242at2"/>
<keyword evidence="3 5" id="KW-0547">Nucleotide-binding</keyword>
<dbReference type="EMBL" id="AZCX01000001">
    <property type="protein sequence ID" value="KRK49194.1"/>
    <property type="molecule type" value="Genomic_DNA"/>
</dbReference>
<dbReference type="UniPathway" id="UPA00079"/>
<evidence type="ECO:0000256" key="4">
    <source>
        <dbReference type="ARBA" id="ARBA00022840"/>
    </source>
</evidence>
<feature type="domain" description="AMP-binding enzyme C-terminal" evidence="7">
    <location>
        <begin position="390"/>
        <end position="463"/>
    </location>
</feature>
<dbReference type="Gene3D" id="3.40.50.12780">
    <property type="entry name" value="N-terminal domain of ligase-like"/>
    <property type="match status" value="1"/>
</dbReference>
<evidence type="ECO:0000259" key="7">
    <source>
        <dbReference type="Pfam" id="PF13193"/>
    </source>
</evidence>
<dbReference type="NCBIfam" id="NF002966">
    <property type="entry name" value="PRK03640.1"/>
    <property type="match status" value="1"/>
</dbReference>
<dbReference type="GO" id="GO:0008756">
    <property type="term" value="F:o-succinylbenzoate-CoA ligase activity"/>
    <property type="evidence" value="ECO:0007669"/>
    <property type="project" value="UniProtKB-UniRule"/>
</dbReference>
<dbReference type="SUPFAM" id="SSF56801">
    <property type="entry name" value="Acetyl-CoA synthetase-like"/>
    <property type="match status" value="1"/>
</dbReference>
<keyword evidence="4 5" id="KW-0067">ATP-binding</keyword>
<dbReference type="InterPro" id="IPR045851">
    <property type="entry name" value="AMP-bd_C_sf"/>
</dbReference>
<name>A0A0R1I0E0_9LACO</name>
<comment type="catalytic activity">
    <reaction evidence="5">
        <text>2-succinylbenzoate + ATP + CoA = 2-succinylbenzoyl-CoA + AMP + diphosphate</text>
        <dbReference type="Rhea" id="RHEA:17009"/>
        <dbReference type="ChEBI" id="CHEBI:18325"/>
        <dbReference type="ChEBI" id="CHEBI:30616"/>
        <dbReference type="ChEBI" id="CHEBI:33019"/>
        <dbReference type="ChEBI" id="CHEBI:57287"/>
        <dbReference type="ChEBI" id="CHEBI:57364"/>
        <dbReference type="ChEBI" id="CHEBI:456215"/>
        <dbReference type="EC" id="6.2.1.26"/>
    </reaction>
</comment>
<dbReference type="GO" id="GO:0031956">
    <property type="term" value="F:medium-chain fatty acid-CoA ligase activity"/>
    <property type="evidence" value="ECO:0007669"/>
    <property type="project" value="TreeGrafter"/>
</dbReference>
<keyword evidence="9" id="KW-1185">Reference proteome</keyword>
<dbReference type="InterPro" id="IPR025110">
    <property type="entry name" value="AMP-bd_C"/>
</dbReference>
<evidence type="ECO:0000256" key="5">
    <source>
        <dbReference type="HAMAP-Rule" id="MF_00731"/>
    </source>
</evidence>